<dbReference type="AlphaFoldDB" id="A0A7W9LCP3"/>
<reference evidence="2 3" key="1">
    <citation type="submission" date="2020-08" db="EMBL/GenBank/DDBJ databases">
        <title>Sequencing the genomes of 1000 actinobacteria strains.</title>
        <authorList>
            <person name="Klenk H.-P."/>
        </authorList>
    </citation>
    <scope>NUCLEOTIDE SEQUENCE [LARGE SCALE GENOMIC DNA]</scope>
    <source>
        <strain evidence="2 3">DSM 45507</strain>
    </source>
</reference>
<accession>A0A7W9LCP3</accession>
<name>A0A7W9LCP3_9ACTN</name>
<organism evidence="2 3">
    <name type="scientific">Nonomuraea jabiensis</name>
    <dbReference type="NCBI Taxonomy" id="882448"/>
    <lineage>
        <taxon>Bacteria</taxon>
        <taxon>Bacillati</taxon>
        <taxon>Actinomycetota</taxon>
        <taxon>Actinomycetes</taxon>
        <taxon>Streptosporangiales</taxon>
        <taxon>Streptosporangiaceae</taxon>
        <taxon>Nonomuraea</taxon>
    </lineage>
</organism>
<evidence type="ECO:0000313" key="2">
    <source>
        <dbReference type="EMBL" id="MBB5778753.1"/>
    </source>
</evidence>
<comment type="caution">
    <text evidence="2">The sequence shown here is derived from an EMBL/GenBank/DDBJ whole genome shotgun (WGS) entry which is preliminary data.</text>
</comment>
<evidence type="ECO:0000313" key="3">
    <source>
        <dbReference type="Proteomes" id="UP000579153"/>
    </source>
</evidence>
<dbReference type="EMBL" id="JACHMB010000001">
    <property type="protein sequence ID" value="MBB5778753.1"/>
    <property type="molecule type" value="Genomic_DNA"/>
</dbReference>
<evidence type="ECO:0000256" key="1">
    <source>
        <dbReference type="SAM" id="MobiDB-lite"/>
    </source>
</evidence>
<keyword evidence="3" id="KW-1185">Reference proteome</keyword>
<gene>
    <name evidence="2" type="ORF">HD596_005509</name>
</gene>
<feature type="compositionally biased region" description="Basic and acidic residues" evidence="1">
    <location>
        <begin position="97"/>
        <end position="108"/>
    </location>
</feature>
<feature type="region of interest" description="Disordered" evidence="1">
    <location>
        <begin position="86"/>
        <end position="108"/>
    </location>
</feature>
<dbReference type="Proteomes" id="UP000579153">
    <property type="component" value="Unassembled WGS sequence"/>
</dbReference>
<protein>
    <submittedName>
        <fullName evidence="2">Uncharacterized protein</fullName>
    </submittedName>
</protein>
<feature type="region of interest" description="Disordered" evidence="1">
    <location>
        <begin position="1"/>
        <end position="24"/>
    </location>
</feature>
<sequence length="108" mass="11306">MDSKNSTSGVGPGDSRRNVTPPLSCIGATSQARLIAKPGDAESVRGSSCASKTAASGTPMVETYAMSRLTEGRIVPRSICDTALAEMPSSRATARSDFPERVRSSRSR</sequence>
<proteinExistence type="predicted"/>